<dbReference type="Gene3D" id="3.40.1350.10">
    <property type="match status" value="1"/>
</dbReference>
<dbReference type="InterPro" id="IPR011856">
    <property type="entry name" value="tRNA_endonuc-like_dom_sf"/>
</dbReference>
<dbReference type="SUPFAM" id="SSF52980">
    <property type="entry name" value="Restriction endonuclease-like"/>
    <property type="match status" value="1"/>
</dbReference>
<dbReference type="Pfam" id="PF04471">
    <property type="entry name" value="Mrr_cat"/>
    <property type="match status" value="1"/>
</dbReference>
<comment type="caution">
    <text evidence="2">The sequence shown here is derived from an EMBL/GenBank/DDBJ whole genome shotgun (WGS) entry which is preliminary data.</text>
</comment>
<sequence>MTLSPSQFENLTLDLMQLLGLKNCVWRTPGRDGGRDIQGEFFGADFSGFTRKESWYVECKRYSDAVSWPTVWEKIAYADSNSADILLIVTSSTLSPQAIDEVNRWNADRRSLTIRFWNGQDLLNRLSLFPQILVKYCLSENPLTDSAVSILPLTKVLTKYANTGSAHSTFGKDRGRIDEVIQALAELISARIEEVETNGKIMELPFVASKDGYPWLDSNNSVESTRIDRYVMRALLALVRCHSTNERIQATADGRVLNVLCSLPSAASFHDDLRTVAFWGCVTIRLLENAKGIEIINEHI</sequence>
<dbReference type="InterPro" id="IPR007560">
    <property type="entry name" value="Restrct_endonuc_IV_Mrr"/>
</dbReference>
<gene>
    <name evidence="2" type="ORF">ACFPTN_20450</name>
</gene>
<keyword evidence="2" id="KW-0540">Nuclease</keyword>
<proteinExistence type="predicted"/>
<name>A0ABW1AWR6_9RHOO</name>
<dbReference type="GO" id="GO:0004519">
    <property type="term" value="F:endonuclease activity"/>
    <property type="evidence" value="ECO:0007669"/>
    <property type="project" value="UniProtKB-KW"/>
</dbReference>
<evidence type="ECO:0000313" key="2">
    <source>
        <dbReference type="EMBL" id="MFC5771757.1"/>
    </source>
</evidence>
<evidence type="ECO:0000313" key="3">
    <source>
        <dbReference type="Proteomes" id="UP001595974"/>
    </source>
</evidence>
<dbReference type="EMBL" id="JBHSOG010000099">
    <property type="protein sequence ID" value="MFC5771757.1"/>
    <property type="molecule type" value="Genomic_DNA"/>
</dbReference>
<protein>
    <submittedName>
        <fullName evidence="2">Restriction endonuclease</fullName>
    </submittedName>
</protein>
<reference evidence="3" key="1">
    <citation type="journal article" date="2019" name="Int. J. Syst. Evol. Microbiol.">
        <title>The Global Catalogue of Microorganisms (GCM) 10K type strain sequencing project: providing services to taxonomists for standard genome sequencing and annotation.</title>
        <authorList>
            <consortium name="The Broad Institute Genomics Platform"/>
            <consortium name="The Broad Institute Genome Sequencing Center for Infectious Disease"/>
            <person name="Wu L."/>
            <person name="Ma J."/>
        </authorList>
    </citation>
    <scope>NUCLEOTIDE SEQUENCE [LARGE SCALE GENOMIC DNA]</scope>
    <source>
        <strain evidence="3">SHR3</strain>
    </source>
</reference>
<dbReference type="RefSeq" id="WP_096451157.1">
    <property type="nucleotide sequence ID" value="NZ_JBHSOG010000099.1"/>
</dbReference>
<keyword evidence="2" id="KW-0378">Hydrolase</keyword>
<keyword evidence="2" id="KW-0255">Endonuclease</keyword>
<organism evidence="2 3">
    <name type="scientific">Thauera sinica</name>
    <dbReference type="NCBI Taxonomy" id="2665146"/>
    <lineage>
        <taxon>Bacteria</taxon>
        <taxon>Pseudomonadati</taxon>
        <taxon>Pseudomonadota</taxon>
        <taxon>Betaproteobacteria</taxon>
        <taxon>Rhodocyclales</taxon>
        <taxon>Zoogloeaceae</taxon>
        <taxon>Thauera</taxon>
    </lineage>
</organism>
<evidence type="ECO:0000259" key="1">
    <source>
        <dbReference type="Pfam" id="PF04471"/>
    </source>
</evidence>
<feature type="domain" description="Restriction endonuclease type IV Mrr" evidence="1">
    <location>
        <begin position="2"/>
        <end position="124"/>
    </location>
</feature>
<dbReference type="InterPro" id="IPR011335">
    <property type="entry name" value="Restrct_endonuc-II-like"/>
</dbReference>
<accession>A0ABW1AWR6</accession>
<dbReference type="Proteomes" id="UP001595974">
    <property type="component" value="Unassembled WGS sequence"/>
</dbReference>
<keyword evidence="3" id="KW-1185">Reference proteome</keyword>